<dbReference type="Proteomes" id="UP000000763">
    <property type="component" value="Chromosome 9"/>
</dbReference>
<reference evidence="3" key="8">
    <citation type="submission" date="2009-08" db="EMBL/GenBank/DDBJ databases">
        <title>The Second Rice Annotation Project Meeting (RAP2).</title>
        <authorList>
            <consortium name="The Rice Annotation Project (RAP)"/>
        </authorList>
    </citation>
    <scope>NUCLEOTIDE SEQUENCE</scope>
</reference>
<feature type="region of interest" description="Disordered" evidence="1">
    <location>
        <begin position="48"/>
        <end position="102"/>
    </location>
</feature>
<evidence type="ECO:0000313" key="2">
    <source>
        <dbReference type="EMBL" id="BAD22284.1"/>
    </source>
</evidence>
<protein>
    <submittedName>
        <fullName evidence="3">Os09g0135200 protein</fullName>
    </submittedName>
</protein>
<reference evidence="2" key="1">
    <citation type="submission" date="2002-07" db="EMBL/GenBank/DDBJ databases">
        <title>Oryza sativa nipponbare(GA3) genomic DNA, chromosome 9, PAC clone:P0006E02.</title>
        <authorList>
            <person name="Sasaki T."/>
            <person name="Matsumoto T."/>
            <person name="Hattori M."/>
            <person name="Sakaki Y."/>
            <person name="Katayose Y."/>
        </authorList>
    </citation>
    <scope>NUCLEOTIDE SEQUENCE</scope>
</reference>
<reference evidence="4" key="6">
    <citation type="journal article" date="2008" name="Nucleic Acids Res.">
        <title>The rice annotation project database (RAP-DB): 2008 update.</title>
        <authorList>
            <consortium name="The rice annotation project (RAP)"/>
        </authorList>
    </citation>
    <scope>GENOME REANNOTATION</scope>
    <source>
        <strain evidence="4">cv. Nipponbare</strain>
    </source>
</reference>
<dbReference type="KEGG" id="dosa:Os09g0135200"/>
<reference evidence="3" key="5">
    <citation type="journal article" date="2008" name="Nucleic Acids Res.">
        <title>The Rice Annotation Project Database (RAP-DB): 2008 update.</title>
        <authorList>
            <consortium name="The Rice Annotation Project (RAP)"/>
            <person name="Tanaka T."/>
            <person name="Antonio B.A."/>
            <person name="Kikuchi S."/>
            <person name="Matsumoto T."/>
            <person name="Nagamura Y."/>
            <person name="Numa H."/>
            <person name="Sakai H."/>
            <person name="Wu J."/>
            <person name="Itoh T."/>
            <person name="Sasaki T."/>
            <person name="Aono R."/>
            <person name="Fujii Y."/>
            <person name="Habara T."/>
            <person name="Harada E."/>
            <person name="Kanno M."/>
            <person name="Kawahara Y."/>
            <person name="Kawashima H."/>
            <person name="Kubooka H."/>
            <person name="Matsuya A."/>
            <person name="Nakaoka H."/>
            <person name="Saichi N."/>
            <person name="Sanbonmatsu R."/>
            <person name="Sato Y."/>
            <person name="Shinso Y."/>
            <person name="Suzuki M."/>
            <person name="Takeda J."/>
            <person name="Tanino M."/>
            <person name="Todokoro F."/>
            <person name="Yamaguchi K."/>
            <person name="Yamamoto N."/>
            <person name="Yamasaki C."/>
            <person name="Imanishi T."/>
            <person name="Okido T."/>
            <person name="Tada M."/>
            <person name="Ikeo K."/>
            <person name="Tateno Y."/>
            <person name="Gojobori T."/>
            <person name="Lin Y.C."/>
            <person name="Wei F.J."/>
            <person name="Hsing Y.I."/>
            <person name="Zhao Q."/>
            <person name="Han B."/>
            <person name="Kramer M.R."/>
            <person name="McCombie R.W."/>
            <person name="Lonsdale D."/>
            <person name="O'Donovan C.C."/>
            <person name="Whitfield E.J."/>
            <person name="Apweiler R."/>
            <person name="Koyanagi K.O."/>
            <person name="Khurana J.P."/>
            <person name="Raghuvanshi S."/>
            <person name="Singh N.K."/>
            <person name="Tyagi A.K."/>
            <person name="Haberer G."/>
            <person name="Fujisawa M."/>
            <person name="Hosokawa S."/>
            <person name="Ito Y."/>
            <person name="Ikawa H."/>
            <person name="Shibata M."/>
            <person name="Yamamoto M."/>
            <person name="Bruskiewich R.M."/>
            <person name="Hoen D.R."/>
            <person name="Bureau TE."/>
            <person name="Namiki N."/>
            <person name="Ohyanagi H."/>
            <person name="Sakai Y."/>
            <person name="Nobushima S."/>
            <person name="Sakata K."/>
            <person name="Barrero R.A."/>
            <person name="Sato Y."/>
            <person name="Souvorov A."/>
            <person name="Smith-White B."/>
            <person name="Tatusova T."/>
            <person name="An S."/>
            <person name="An G."/>
            <person name="OOta S."/>
            <person name="Fuks G."/>
            <person name="Messing J."/>
            <person name="Christie K.R."/>
            <person name="Lieberherr D."/>
            <person name="Kim H."/>
            <person name="Zuccolo A."/>
            <person name="Wing R.A."/>
            <person name="Nobuta K."/>
            <person name="Green P.J."/>
            <person name="Lu C."/>
            <person name="Meyers BC."/>
            <person name="Chaparro C."/>
            <person name="Piegu B."/>
            <person name="Panaud O."/>
            <person name="Echeverria M."/>
        </authorList>
    </citation>
    <scope>NUCLEOTIDE SEQUENCE</scope>
</reference>
<reference evidence="3" key="3">
    <citation type="journal article" date="2006" name="Nucleic Acids Res.">
        <title>The Rice Annotation Project Database (RAP-DB): hub for Oryza sativa ssp. japonica genome information.</title>
        <authorList>
            <person name="Ohyanagi H."/>
            <person name="Tanaka T."/>
            <person name="Sakai H."/>
            <person name="Shigemoto Y."/>
            <person name="Yamaguchi K."/>
            <person name="Habara T."/>
            <person name="Fujii Y."/>
            <person name="Antonio B.A."/>
            <person name="Nagamura Y."/>
            <person name="Imanishi T."/>
            <person name="Ikeo K."/>
            <person name="Itoh T."/>
            <person name="Gojobori T."/>
            <person name="Sasaki T."/>
        </authorList>
    </citation>
    <scope>NUCLEOTIDE SEQUENCE</scope>
</reference>
<dbReference type="EMBL" id="AP008215">
    <property type="protein sequence ID" value="BAF24551.1"/>
    <property type="molecule type" value="Genomic_DNA"/>
</dbReference>
<dbReference type="AlphaFoldDB" id="A0A0P0XJZ0"/>
<reference evidence="3" key="7">
    <citation type="submission" date="2009-08" db="EMBL/GenBank/DDBJ databases">
        <title>Oryza sativa nipponbare(GA3) genomic DNA, chromosome 9.</title>
        <authorList>
            <consortium name="IRGSP(International Rice Genome Sequencing Project)"/>
        </authorList>
    </citation>
    <scope>NUCLEOTIDE SEQUENCE</scope>
</reference>
<reference evidence="3 4" key="2">
    <citation type="journal article" date="2005" name="Nature">
        <title>The map-based sequence of the rice genome.</title>
        <authorList>
            <consortium name="International rice genome sequencing project (IRGSP)"/>
            <person name="Matsumoto T."/>
            <person name="Wu J."/>
            <person name="Kanamori H."/>
            <person name="Katayose Y."/>
            <person name="Fujisawa M."/>
            <person name="Namiki N."/>
            <person name="Mizuno H."/>
            <person name="Yamamoto K."/>
            <person name="Antonio B.A."/>
            <person name="Baba T."/>
            <person name="Sakata K."/>
            <person name="Nagamura Y."/>
            <person name="Aoki H."/>
            <person name="Arikawa K."/>
            <person name="Arita K."/>
            <person name="Bito T."/>
            <person name="Chiden Y."/>
            <person name="Fujitsuka N."/>
            <person name="Fukunaka R."/>
            <person name="Hamada M."/>
            <person name="Harada C."/>
            <person name="Hayashi A."/>
            <person name="Hijishita S."/>
            <person name="Honda M."/>
            <person name="Hosokawa S."/>
            <person name="Ichikawa Y."/>
            <person name="Idonuma A."/>
            <person name="Iijima M."/>
            <person name="Ikeda M."/>
            <person name="Ikeno M."/>
            <person name="Ito K."/>
            <person name="Ito S."/>
            <person name="Ito T."/>
            <person name="Ito Y."/>
            <person name="Ito Y."/>
            <person name="Iwabuchi A."/>
            <person name="Kamiya K."/>
            <person name="Karasawa W."/>
            <person name="Kurita K."/>
            <person name="Katagiri S."/>
            <person name="Kikuta A."/>
            <person name="Kobayashi H."/>
            <person name="Kobayashi N."/>
            <person name="Machita K."/>
            <person name="Maehara T."/>
            <person name="Masukawa M."/>
            <person name="Mizubayashi T."/>
            <person name="Mukai Y."/>
            <person name="Nagasaki H."/>
            <person name="Nagata Y."/>
            <person name="Naito S."/>
            <person name="Nakashima M."/>
            <person name="Nakama Y."/>
            <person name="Nakamichi Y."/>
            <person name="Nakamura M."/>
            <person name="Meguro A."/>
            <person name="Negishi M."/>
            <person name="Ohta I."/>
            <person name="Ohta T."/>
            <person name="Okamoto M."/>
            <person name="Ono N."/>
            <person name="Saji S."/>
            <person name="Sakaguchi M."/>
            <person name="Sakai K."/>
            <person name="Shibata M."/>
            <person name="Shimokawa T."/>
            <person name="Song J."/>
            <person name="Takazaki Y."/>
            <person name="Terasawa K."/>
            <person name="Tsugane M."/>
            <person name="Tsuji K."/>
            <person name="Ueda S."/>
            <person name="Waki K."/>
            <person name="Yamagata H."/>
            <person name="Yamamoto M."/>
            <person name="Yamamoto S."/>
            <person name="Yamane H."/>
            <person name="Yoshiki S."/>
            <person name="Yoshihara R."/>
            <person name="Yukawa K."/>
            <person name="Zhong H."/>
            <person name="Yano M."/>
            <person name="Yuan Q."/>
            <person name="Ouyang S."/>
            <person name="Liu J."/>
            <person name="Jones K.M."/>
            <person name="Gansberger K."/>
            <person name="Moffat K."/>
            <person name="Hill J."/>
            <person name="Bera J."/>
            <person name="Fadrosh D."/>
            <person name="Jin S."/>
            <person name="Johri S."/>
            <person name="Kim M."/>
            <person name="Overton L."/>
            <person name="Reardon M."/>
            <person name="Tsitrin T."/>
            <person name="Vuong H."/>
            <person name="Weaver B."/>
            <person name="Ciecko A."/>
            <person name="Tallon L."/>
            <person name="Jackson J."/>
            <person name="Pai G."/>
            <person name="Aken S.V."/>
            <person name="Utterback T."/>
            <person name="Reidmuller S."/>
            <person name="Feldblyum T."/>
            <person name="Hsiao J."/>
            <person name="Zismann V."/>
            <person name="Iobst S."/>
            <person name="de Vazeille A.R."/>
            <person name="Buell C.R."/>
            <person name="Ying K."/>
            <person name="Li Y."/>
            <person name="Lu T."/>
            <person name="Huang Y."/>
            <person name="Zhao Q."/>
            <person name="Feng Q."/>
            <person name="Zhang L."/>
            <person name="Zhu J."/>
            <person name="Weng Q."/>
            <person name="Mu J."/>
            <person name="Lu Y."/>
            <person name="Fan D."/>
            <person name="Liu Y."/>
            <person name="Guan J."/>
            <person name="Zhang Y."/>
            <person name="Yu S."/>
            <person name="Liu X."/>
            <person name="Zhang Y."/>
            <person name="Hong G."/>
            <person name="Han B."/>
            <person name="Choisne N."/>
            <person name="Demange N."/>
            <person name="Orjeda G."/>
            <person name="Samain S."/>
            <person name="Cattolico L."/>
            <person name="Pelletier E."/>
            <person name="Couloux A."/>
            <person name="Segurens B."/>
            <person name="Wincker P."/>
            <person name="D'Hont A."/>
            <person name="Scarpelli C."/>
            <person name="Weissenbach J."/>
            <person name="Salanoubat M."/>
            <person name="Quetier F."/>
            <person name="Yu Y."/>
            <person name="Kim H.R."/>
            <person name="Rambo T."/>
            <person name="Currie J."/>
            <person name="Collura K."/>
            <person name="Luo M."/>
            <person name="Yang T."/>
            <person name="Ammiraju J.S.S."/>
            <person name="Engler F."/>
            <person name="Soderlund C."/>
            <person name="Wing R.A."/>
            <person name="Palmer L.E."/>
            <person name="de la Bastide M."/>
            <person name="Spiegel L."/>
            <person name="Nascimento L."/>
            <person name="Zutavern T."/>
            <person name="O'Shaughnessy A."/>
            <person name="Dike S."/>
            <person name="Dedhia N."/>
            <person name="Preston R."/>
            <person name="Balija V."/>
            <person name="McCombie W.R."/>
            <person name="Chow T."/>
            <person name="Chen H."/>
            <person name="Chung M."/>
            <person name="Chen C."/>
            <person name="Shaw J."/>
            <person name="Wu H."/>
            <person name="Hsiao K."/>
            <person name="Chao Y."/>
            <person name="Chu M."/>
            <person name="Cheng C."/>
            <person name="Hour A."/>
            <person name="Lee P."/>
            <person name="Lin S."/>
            <person name="Lin Y."/>
            <person name="Liou J."/>
            <person name="Liu S."/>
            <person name="Hsing Y."/>
            <person name="Raghuvanshi S."/>
            <person name="Mohanty A."/>
            <person name="Bharti A.K."/>
            <person name="Gaur A."/>
            <person name="Gupta V."/>
            <person name="Kumar D."/>
            <person name="Ravi V."/>
            <person name="Vij S."/>
            <person name="Kapur A."/>
            <person name="Khurana P."/>
            <person name="Khurana P."/>
            <person name="Khurana J.P."/>
            <person name="Tyagi A.K."/>
            <person name="Gaikwad K."/>
            <person name="Singh A."/>
            <person name="Dalal V."/>
            <person name="Srivastava S."/>
            <person name="Dixit A."/>
            <person name="Pal A.K."/>
            <person name="Ghazi I.A."/>
            <person name="Yadav M."/>
            <person name="Pandit A."/>
            <person name="Bhargava A."/>
            <person name="Sureshbabu K."/>
            <person name="Batra K."/>
            <person name="Sharma T.R."/>
            <person name="Mohapatra T."/>
            <person name="Singh N.K."/>
            <person name="Messing J."/>
            <person name="Nelson A.B."/>
            <person name="Fuks G."/>
            <person name="Kavchok S."/>
            <person name="Keizer G."/>
            <person name="Linton E."/>
            <person name="Llaca V."/>
            <person name="Song R."/>
            <person name="Tanyolac B."/>
            <person name="Young S."/>
            <person name="Ho-Il K."/>
            <person name="Hahn J.H."/>
            <person name="Sangsakoo G."/>
            <person name="Vanavichit A."/>
            <person name="de Mattos Luiz.A.T."/>
            <person name="Zimmer P.D."/>
            <person name="Malone G."/>
            <person name="Dellagostin O."/>
            <person name="de Oliveira A.C."/>
            <person name="Bevan M."/>
            <person name="Bancroft I."/>
            <person name="Minx P."/>
            <person name="Cordum H."/>
            <person name="Wilson R."/>
            <person name="Cheng Z."/>
            <person name="Jin W."/>
            <person name="Jiang J."/>
            <person name="Leong S.A."/>
            <person name="Iwama H."/>
            <person name="Gojobori T."/>
            <person name="Itoh T."/>
            <person name="Niimura Y."/>
            <person name="Fujii Y."/>
            <person name="Habara T."/>
            <person name="Sakai H."/>
            <person name="Sato Y."/>
            <person name="Wilson G."/>
            <person name="Kumar K."/>
            <person name="McCouch S."/>
            <person name="Juretic N."/>
            <person name="Hoen D."/>
            <person name="Wright S."/>
            <person name="Bruskiewich R."/>
            <person name="Bureau T."/>
            <person name="Miyao A."/>
            <person name="Hirochika H."/>
            <person name="Nishikawa T."/>
            <person name="Kadowaki K."/>
            <person name="Sugiura M."/>
            <person name="Burr B."/>
            <person name="Sasaki T."/>
        </authorList>
    </citation>
    <scope>NUCLEOTIDE SEQUENCE [LARGE SCALE GENOMIC DNA]</scope>
    <source>
        <strain evidence="4">cv. Nipponbare</strain>
    </source>
</reference>
<organism evidence="2 4">
    <name type="scientific">Oryza sativa subsp. japonica</name>
    <name type="common">Rice</name>
    <dbReference type="NCBI Taxonomy" id="39947"/>
    <lineage>
        <taxon>Eukaryota</taxon>
        <taxon>Viridiplantae</taxon>
        <taxon>Streptophyta</taxon>
        <taxon>Embryophyta</taxon>
        <taxon>Tracheophyta</taxon>
        <taxon>Spermatophyta</taxon>
        <taxon>Magnoliopsida</taxon>
        <taxon>Liliopsida</taxon>
        <taxon>Poales</taxon>
        <taxon>Poaceae</taxon>
        <taxon>BOP clade</taxon>
        <taxon>Oryzoideae</taxon>
        <taxon>Oryzeae</taxon>
        <taxon>Oryzinae</taxon>
        <taxon>Oryza</taxon>
        <taxon>Oryza sativa</taxon>
    </lineage>
</organism>
<dbReference type="Gramene" id="Os09t0135200-01">
    <property type="protein sequence ID" value="Os09t0135200-01"/>
    <property type="gene ID" value="Os09g0135200"/>
</dbReference>
<reference evidence="3" key="4">
    <citation type="journal article" date="2007" name="Genome Res.">
        <title>Curated Genome Annotation of Oryza sativa ssp. japonica and Comparative Genome Analysis with Arabidopsis thaliana.</title>
        <authorList>
            <consortium name="The Rice Annotation Project (RAP)"/>
            <person name="Itoh T."/>
            <person name="Tanaka T."/>
            <person name="Barrero R.A."/>
            <person name="Yamasaki C."/>
            <person name="Fujii Y."/>
            <person name="Hilton P.B."/>
            <person name="Antonio B.A."/>
            <person name="Aono H."/>
            <person name="Apweiler R."/>
            <person name="Bruskiewich R."/>
            <person name="Bureau T."/>
            <person name="Burr F."/>
            <person name="Costa de Oliveira A."/>
            <person name="Fuks G."/>
            <person name="Habara T."/>
            <person name="Haberer G."/>
            <person name="Han B."/>
            <person name="Harada E."/>
            <person name="Hiraki A.T."/>
            <person name="Hirochika H."/>
            <person name="Hoen D."/>
            <person name="Hokari H."/>
            <person name="Hosokawa S."/>
            <person name="Hsing Y."/>
            <person name="Ikawa H."/>
            <person name="Ikeo K."/>
            <person name="Imanishi T."/>
            <person name="Ito Y."/>
            <person name="Jaiswal P."/>
            <person name="Kanno M."/>
            <person name="Kawahara Y."/>
            <person name="Kawamura T."/>
            <person name="Kawashima H."/>
            <person name="Khurana J.P."/>
            <person name="Kikuchi S."/>
            <person name="Komatsu S."/>
            <person name="Koyanagi K.O."/>
            <person name="Kubooka H."/>
            <person name="Lieberherr D."/>
            <person name="Lin Y.C."/>
            <person name="Lonsdale D."/>
            <person name="Matsumoto T."/>
            <person name="Matsuya A."/>
            <person name="McCombie W.R."/>
            <person name="Messing J."/>
            <person name="Miyao A."/>
            <person name="Mulder N."/>
            <person name="Nagamura Y."/>
            <person name="Nam J."/>
            <person name="Namiki N."/>
            <person name="Numa H."/>
            <person name="Nurimoto S."/>
            <person name="O'donovan C."/>
            <person name="Ohyanagi H."/>
            <person name="Okido T."/>
            <person name="Oota S."/>
            <person name="Osato N."/>
            <person name="Palmer L.E."/>
            <person name="Quetier F."/>
            <person name="Raghuvanshi S."/>
            <person name="Saichi N."/>
            <person name="Sakai H."/>
            <person name="Sakai Y."/>
            <person name="Sakata K."/>
            <person name="Sakurai T."/>
            <person name="Sato F."/>
            <person name="Sato Y."/>
            <person name="Schoof H."/>
            <person name="Seki M."/>
            <person name="Shibata M."/>
            <person name="Shimizu Y."/>
            <person name="Shinozaki K."/>
            <person name="Shinso Y."/>
            <person name="Singh N.K."/>
            <person name="Smith-White B."/>
            <person name="Takeda J."/>
            <person name="Tanino M."/>
            <person name="Tatusova T."/>
            <person name="Thongjuea S."/>
            <person name="Todokoro F."/>
            <person name="Tsugane M."/>
            <person name="Tyagi A.K."/>
            <person name="Vanavichit A."/>
            <person name="Wang A."/>
            <person name="Wing R.A."/>
            <person name="Yamaguchi K."/>
            <person name="Yamamoto M."/>
            <person name="Yamamoto N."/>
            <person name="Yu Y."/>
            <person name="Zhang H."/>
            <person name="Zhao Q."/>
            <person name="Higo K."/>
            <person name="Burr B."/>
            <person name="Gojobori T."/>
            <person name="Sasaki T."/>
        </authorList>
    </citation>
    <scope>NUCLEOTIDE SEQUENCE</scope>
</reference>
<evidence type="ECO:0000313" key="4">
    <source>
        <dbReference type="Proteomes" id="UP000000763"/>
    </source>
</evidence>
<sequence length="125" mass="13304">MTDAAHIVSLPPSKPRADPTTRTIHQVGSGEERRETAHLHDVFVGVPGKTQQVDGAAAAAKPRRSIGSRPPANPSNSEEHALVGSPRGPLRRHGDAAALRTRELLRPNSVEIAASDHRSSGRTSF</sequence>
<accession>A0A0P0XJZ0</accession>
<gene>
    <name evidence="3" type="ordered locus">Os09g0135200</name>
    <name evidence="2" type="ORF">P0006E02.13</name>
</gene>
<feature type="region of interest" description="Disordered" evidence="1">
    <location>
        <begin position="1"/>
        <end position="34"/>
    </location>
</feature>
<evidence type="ECO:0000313" key="3">
    <source>
        <dbReference type="EMBL" id="BAF24551.1"/>
    </source>
</evidence>
<evidence type="ECO:0000256" key="1">
    <source>
        <dbReference type="SAM" id="MobiDB-lite"/>
    </source>
</evidence>
<dbReference type="EMBL" id="AP005582">
    <property type="protein sequence ID" value="BAD22284.1"/>
    <property type="molecule type" value="Genomic_DNA"/>
</dbReference>
<feature type="compositionally biased region" description="Basic and acidic residues" evidence="1">
    <location>
        <begin position="92"/>
        <end position="102"/>
    </location>
</feature>
<name>A0A0P0XJZ0_ORYSJ</name>
<proteinExistence type="predicted"/>